<organism evidence="1 2">
    <name type="scientific">Marasmius crinis-equi</name>
    <dbReference type="NCBI Taxonomy" id="585013"/>
    <lineage>
        <taxon>Eukaryota</taxon>
        <taxon>Fungi</taxon>
        <taxon>Dikarya</taxon>
        <taxon>Basidiomycota</taxon>
        <taxon>Agaricomycotina</taxon>
        <taxon>Agaricomycetes</taxon>
        <taxon>Agaricomycetidae</taxon>
        <taxon>Agaricales</taxon>
        <taxon>Marasmiineae</taxon>
        <taxon>Marasmiaceae</taxon>
        <taxon>Marasmius</taxon>
    </lineage>
</organism>
<gene>
    <name evidence="1" type="ORF">V5O48_012423</name>
</gene>
<dbReference type="Proteomes" id="UP001465976">
    <property type="component" value="Unassembled WGS sequence"/>
</dbReference>
<sequence length="107" mass="12599">MRCSIAYCYYLAGWWEDQIEQRRELAPFMQEGLTAYAKEHAHVERKRGMAWSCAWSEVRAHSRKVLEYLLDAKHGELPNVLAELEVELDMDDDKKGDEFDNEDDDDD</sequence>
<evidence type="ECO:0000313" key="1">
    <source>
        <dbReference type="EMBL" id="KAL0569535.1"/>
    </source>
</evidence>
<dbReference type="EMBL" id="JBAHYK010001096">
    <property type="protein sequence ID" value="KAL0569535.1"/>
    <property type="molecule type" value="Genomic_DNA"/>
</dbReference>
<protein>
    <submittedName>
        <fullName evidence="1">Uncharacterized protein</fullName>
    </submittedName>
</protein>
<comment type="caution">
    <text evidence="1">The sequence shown here is derived from an EMBL/GenBank/DDBJ whole genome shotgun (WGS) entry which is preliminary data.</text>
</comment>
<evidence type="ECO:0000313" key="2">
    <source>
        <dbReference type="Proteomes" id="UP001465976"/>
    </source>
</evidence>
<name>A0ABR3F341_9AGAR</name>
<reference evidence="1 2" key="1">
    <citation type="submission" date="2024-02" db="EMBL/GenBank/DDBJ databases">
        <title>A draft genome for the cacao thread blight pathogen Marasmius crinis-equi.</title>
        <authorList>
            <person name="Cohen S.P."/>
            <person name="Baruah I.K."/>
            <person name="Amoako-Attah I."/>
            <person name="Bukari Y."/>
            <person name="Meinhardt L.W."/>
            <person name="Bailey B.A."/>
        </authorList>
    </citation>
    <scope>NUCLEOTIDE SEQUENCE [LARGE SCALE GENOMIC DNA]</scope>
    <source>
        <strain evidence="1 2">GH-76</strain>
    </source>
</reference>
<proteinExistence type="predicted"/>
<keyword evidence="2" id="KW-1185">Reference proteome</keyword>
<accession>A0ABR3F341</accession>